<organism evidence="4 5">
    <name type="scientific">Streptomyces seoulensis</name>
    <dbReference type="NCBI Taxonomy" id="73044"/>
    <lineage>
        <taxon>Bacteria</taxon>
        <taxon>Bacillati</taxon>
        <taxon>Actinomycetota</taxon>
        <taxon>Actinomycetes</taxon>
        <taxon>Kitasatosporales</taxon>
        <taxon>Streptomycetaceae</taxon>
        <taxon>Streptomyces</taxon>
    </lineage>
</organism>
<dbReference type="STRING" id="73044.GCA_000725795_00391"/>
<evidence type="ECO:0000256" key="2">
    <source>
        <dbReference type="ARBA" id="ARBA00022898"/>
    </source>
</evidence>
<dbReference type="SUPFAM" id="SSF53686">
    <property type="entry name" value="Tryptophan synthase beta subunit-like PLP-dependent enzymes"/>
    <property type="match status" value="1"/>
</dbReference>
<dbReference type="InterPro" id="IPR050214">
    <property type="entry name" value="Cys_Synth/Cystath_Beta-Synth"/>
</dbReference>
<dbReference type="PANTHER" id="PTHR10314">
    <property type="entry name" value="CYSTATHIONINE BETA-SYNTHASE"/>
    <property type="match status" value="1"/>
</dbReference>
<gene>
    <name evidence="4" type="ORF">D0Z67_27230</name>
</gene>
<accession>A0A4P6U2Q9</accession>
<dbReference type="InterPro" id="IPR036052">
    <property type="entry name" value="TrpB-like_PALP_sf"/>
</dbReference>
<dbReference type="KEGG" id="sseo:D0Z67_27230"/>
<evidence type="ECO:0000313" key="4">
    <source>
        <dbReference type="EMBL" id="QBJ93603.1"/>
    </source>
</evidence>
<dbReference type="GO" id="GO:1901605">
    <property type="term" value="P:alpha-amino acid metabolic process"/>
    <property type="evidence" value="ECO:0007669"/>
    <property type="project" value="UniProtKB-ARBA"/>
</dbReference>
<dbReference type="Proteomes" id="UP000292547">
    <property type="component" value="Chromosome"/>
</dbReference>
<proteinExistence type="predicted"/>
<name>A0A4P6U2Q9_STRSO</name>
<sequence length="358" mass="38679">MRSPTLPAASRSVVDATVLPRLIRIGPNLCVAAFTLMKLLPARFMLDRAEQRGDLKPGTTVLETSSGTFALGLAMVCRLRGYPLVIVGDPAIDPALCRRLGELGAQVEICTEPSPNGGFQQARLDRLAELRSRYPDHYVPGQYHNPDNPNAYAAVAEQIAETVGAVDCLVGPVGSGGSTGGTAAFLRLLQPRMRLIGVDTSPSTIFGQADGPRVVRGLGNSLVPPNVSHDAYDEVHWAGPAEVCRATRELHARHALFMGPTSGASFLVARWYAERNPGSQVVAFLPDEGHRYQETVYRDEWLAERGLLDVPATASPRTVTDPGDAVGGWARMLWRRRSLDDALREARQGRGTALGEVR</sequence>
<dbReference type="RefSeq" id="WP_051887448.1">
    <property type="nucleotide sequence ID" value="NZ_CP032229.1"/>
</dbReference>
<dbReference type="AlphaFoldDB" id="A0A4P6U2Q9"/>
<dbReference type="GeneID" id="300102601"/>
<dbReference type="InterPro" id="IPR001926">
    <property type="entry name" value="TrpB-like_PALP"/>
</dbReference>
<dbReference type="OrthoDB" id="4685698at2"/>
<evidence type="ECO:0000313" key="5">
    <source>
        <dbReference type="Proteomes" id="UP000292547"/>
    </source>
</evidence>
<keyword evidence="5" id="KW-1185">Reference proteome</keyword>
<evidence type="ECO:0000256" key="1">
    <source>
        <dbReference type="ARBA" id="ARBA00001933"/>
    </source>
</evidence>
<evidence type="ECO:0000259" key="3">
    <source>
        <dbReference type="Pfam" id="PF00291"/>
    </source>
</evidence>
<dbReference type="Gene3D" id="3.40.50.1100">
    <property type="match status" value="2"/>
</dbReference>
<comment type="cofactor">
    <cofactor evidence="1">
        <name>pyridoxal 5'-phosphate</name>
        <dbReference type="ChEBI" id="CHEBI:597326"/>
    </cofactor>
</comment>
<dbReference type="Pfam" id="PF00291">
    <property type="entry name" value="PALP"/>
    <property type="match status" value="1"/>
</dbReference>
<feature type="domain" description="Tryptophan synthase beta chain-like PALP" evidence="3">
    <location>
        <begin position="38"/>
        <end position="287"/>
    </location>
</feature>
<reference evidence="4 5" key="1">
    <citation type="submission" date="2018-08" db="EMBL/GenBank/DDBJ databases">
        <title>The complete genome sequence of Streptomyces seoulensis, a pioneer strain for nickel superoxide dismutase discovery.</title>
        <authorList>
            <person name="Shin J."/>
            <person name="Lee J.-S."/>
            <person name="Lee E.-J."/>
            <person name="Youn H.-D."/>
        </authorList>
    </citation>
    <scope>NUCLEOTIDE SEQUENCE [LARGE SCALE GENOMIC DNA]</scope>
    <source>
        <strain evidence="4 5">KCTC 9819</strain>
    </source>
</reference>
<protein>
    <submittedName>
        <fullName evidence="4">Pyridoxal-phosphate dependent enzyme</fullName>
    </submittedName>
</protein>
<dbReference type="EMBL" id="CP032229">
    <property type="protein sequence ID" value="QBJ93603.1"/>
    <property type="molecule type" value="Genomic_DNA"/>
</dbReference>
<keyword evidence="2" id="KW-0663">Pyridoxal phosphate</keyword>